<reference evidence="2" key="1">
    <citation type="journal article" date="2019" name="Front. Microbiol.">
        <title>Pandoravirus Celtis Illustrates the Microevolution Processes at Work in the Giant Pandoraviridae Genomes.</title>
        <authorList>
            <person name="Legendre M."/>
            <person name="Alempic J.M."/>
            <person name="Philippe N."/>
            <person name="Lartigue A."/>
            <person name="Jeudy S."/>
            <person name="Poirot O."/>
            <person name="Ta N.T."/>
            <person name="Nin S."/>
            <person name="Coute Y."/>
            <person name="Abergel C."/>
            <person name="Claverie J.M."/>
        </authorList>
    </citation>
    <scope>NUCLEOTIDE SEQUENCE</scope>
</reference>
<feature type="region of interest" description="Disordered" evidence="1">
    <location>
        <begin position="40"/>
        <end position="89"/>
    </location>
</feature>
<accession>A0A4D6EHC6</accession>
<evidence type="ECO:0000313" key="3">
    <source>
        <dbReference type="Proteomes" id="UP001237152"/>
    </source>
</evidence>
<gene>
    <name evidence="2" type="ORF">pclt_cds_617</name>
</gene>
<organism evidence="2 3">
    <name type="scientific">Pandoravirus celtis</name>
    <dbReference type="NCBI Taxonomy" id="2568002"/>
    <lineage>
        <taxon>Viruses</taxon>
        <taxon>Pandoravirus</taxon>
    </lineage>
</organism>
<proteinExistence type="predicted"/>
<dbReference type="SUPFAM" id="SSF52540">
    <property type="entry name" value="P-loop containing nucleoside triphosphate hydrolases"/>
    <property type="match status" value="1"/>
</dbReference>
<dbReference type="InterPro" id="IPR027417">
    <property type="entry name" value="P-loop_NTPase"/>
</dbReference>
<dbReference type="EMBL" id="MK174290">
    <property type="protein sequence ID" value="QBZ81210.1"/>
    <property type="molecule type" value="Genomic_DNA"/>
</dbReference>
<sequence length="613" mass="67310">MRQRIRGFGAASADKFMLTTTGASCASPTFARAYIHTATEKKKEAKGRVQMGAKPSTPAADNKGQTRAAAAPRHAGPKRDDQRTPKCESDDLEALARKWDDMRQTECDRRAKPVIIMIGNAGVGKSSTIAGLIPSIDAKTRASLNICRGGSEGTTRQVRIEADHLVCIDTRGKRHQESARSYAEYIVSEITRSDRVDDVAFVVGVIGYDPVRDSDIDSLYASIKAVCAVVDRPFIVLHNQRDKCRGSHADAKRLKERLSLCRRRFASIERPTRVVGARQLGLGTSLLRGVFAVAAAPSLRFDTKCPASPAVAGFHDGAHAVTLECDDRVRTCRDCKIVSYDVTLESGQDLDKDSCASDSSDDDHGIVGDDQEYAGVIAPAESAAVRWRAYKATIPDKYTITPVSPLPEGVSMCDPAMKAVFGSLEGEALDAVVKACSSTVADRMREVRRVIRDAVKEVWTINRASECDGMLCRRLAAFFDLPKTGDYYGQHGTDMWLKPLWTTDMFQALLRMTFAQRALQDYTAAWGIFHALKFRDMHAELLVSYTKAEAPVERVECANAVAARYTADLANEICKYAEDYGIEEAYDKYLVASTDPRDLDDALACLSTSERRA</sequence>
<evidence type="ECO:0000313" key="2">
    <source>
        <dbReference type="EMBL" id="QBZ81210.1"/>
    </source>
</evidence>
<evidence type="ECO:0000256" key="1">
    <source>
        <dbReference type="SAM" id="MobiDB-lite"/>
    </source>
</evidence>
<name>A0A4D6EHC6_9VIRU</name>
<protein>
    <submittedName>
        <fullName evidence="2">Uncharacterized protein</fullName>
    </submittedName>
</protein>
<feature type="compositionally biased region" description="Basic and acidic residues" evidence="1">
    <location>
        <begin position="77"/>
        <end position="89"/>
    </location>
</feature>
<dbReference type="Proteomes" id="UP001237152">
    <property type="component" value="Segment"/>
</dbReference>
<dbReference type="Gene3D" id="3.40.50.300">
    <property type="entry name" value="P-loop containing nucleotide triphosphate hydrolases"/>
    <property type="match status" value="1"/>
</dbReference>